<sequence length="69" mass="7544">MNVSVIVGLLLFAIPVVIIWAGFVSDNVFLNLHVDTNRRSAPVTFWAVTGMWTLMAGIGLMVVLANWGK</sequence>
<keyword evidence="1" id="KW-0472">Membrane</keyword>
<name>A0A1H8K0N4_9SPHN</name>
<protein>
    <submittedName>
        <fullName evidence="2">Uncharacterized protein</fullName>
    </submittedName>
</protein>
<keyword evidence="1" id="KW-1133">Transmembrane helix</keyword>
<dbReference type="AlphaFoldDB" id="A0A1H8K0N4"/>
<accession>A0A1H8K0N4</accession>
<dbReference type="OrthoDB" id="7584099at2"/>
<evidence type="ECO:0000256" key="1">
    <source>
        <dbReference type="SAM" id="Phobius"/>
    </source>
</evidence>
<reference evidence="3" key="1">
    <citation type="submission" date="2016-10" db="EMBL/GenBank/DDBJ databases">
        <authorList>
            <person name="Varghese N."/>
            <person name="Submissions S."/>
        </authorList>
    </citation>
    <scope>NUCLEOTIDE SEQUENCE [LARGE SCALE GENOMIC DNA]</scope>
    <source>
        <strain evidence="3">S6-262</strain>
    </source>
</reference>
<organism evidence="2 3">
    <name type="scientific">Sphingomonas gellani</name>
    <dbReference type="NCBI Taxonomy" id="1166340"/>
    <lineage>
        <taxon>Bacteria</taxon>
        <taxon>Pseudomonadati</taxon>
        <taxon>Pseudomonadota</taxon>
        <taxon>Alphaproteobacteria</taxon>
        <taxon>Sphingomonadales</taxon>
        <taxon>Sphingomonadaceae</taxon>
        <taxon>Sphingomonas</taxon>
    </lineage>
</organism>
<evidence type="ECO:0000313" key="2">
    <source>
        <dbReference type="EMBL" id="SEN86510.1"/>
    </source>
</evidence>
<proteinExistence type="predicted"/>
<keyword evidence="3" id="KW-1185">Reference proteome</keyword>
<dbReference type="Proteomes" id="UP000199206">
    <property type="component" value="Unassembled WGS sequence"/>
</dbReference>
<evidence type="ECO:0000313" key="3">
    <source>
        <dbReference type="Proteomes" id="UP000199206"/>
    </source>
</evidence>
<feature type="transmembrane region" description="Helical" evidence="1">
    <location>
        <begin position="45"/>
        <end position="67"/>
    </location>
</feature>
<dbReference type="EMBL" id="FOCF01000019">
    <property type="protein sequence ID" value="SEN86510.1"/>
    <property type="molecule type" value="Genomic_DNA"/>
</dbReference>
<gene>
    <name evidence="2" type="ORF">SAMN05192583_3735</name>
</gene>
<keyword evidence="1" id="KW-0812">Transmembrane</keyword>